<evidence type="ECO:0000256" key="2">
    <source>
        <dbReference type="SAM" id="Phobius"/>
    </source>
</evidence>
<organism evidence="3 4">
    <name type="scientific">Oceaniferula marina</name>
    <dbReference type="NCBI Taxonomy" id="2748318"/>
    <lineage>
        <taxon>Bacteria</taxon>
        <taxon>Pseudomonadati</taxon>
        <taxon>Verrucomicrobiota</taxon>
        <taxon>Verrucomicrobiia</taxon>
        <taxon>Verrucomicrobiales</taxon>
        <taxon>Verrucomicrobiaceae</taxon>
        <taxon>Oceaniferula</taxon>
    </lineage>
</organism>
<evidence type="ECO:0000313" key="4">
    <source>
        <dbReference type="Proteomes" id="UP000557872"/>
    </source>
</evidence>
<feature type="region of interest" description="Disordered" evidence="1">
    <location>
        <begin position="1"/>
        <end position="28"/>
    </location>
</feature>
<feature type="transmembrane region" description="Helical" evidence="2">
    <location>
        <begin position="258"/>
        <end position="280"/>
    </location>
</feature>
<keyword evidence="2" id="KW-1133">Transmembrane helix</keyword>
<dbReference type="Proteomes" id="UP000557872">
    <property type="component" value="Unassembled WGS sequence"/>
</dbReference>
<comment type="caution">
    <text evidence="3">The sequence shown here is derived from an EMBL/GenBank/DDBJ whole genome shotgun (WGS) entry which is preliminary data.</text>
</comment>
<sequence length="286" mass="31896">MSNSQPTGTEPQALDDQDQQPENDPTKGKFSPFAGCSIFIIAGTIALGMVTFLIWSYFQTRDMVESFTDEKPKSIEMVDTSGRESEQVELKSKLVGFRHNVEARHQAEMRLTAEEMNLAIATFEILKPHQGKLYIREITESGIIADISFPTKSRMRSDENRYINATLTIQPELVDGAPFPKITAIQSDNAGEVHEQFKQFISETLLKPVYDDPEIGPVFQGLSGVEINEACVLLKTDPGYQAPASQPEESTELIIDRLLKGFAIIAVVFLAITTTIIILARRKTKR</sequence>
<keyword evidence="4" id="KW-1185">Reference proteome</keyword>
<keyword evidence="2" id="KW-0812">Transmembrane</keyword>
<dbReference type="EMBL" id="JACBAZ010000013">
    <property type="protein sequence ID" value="NWK57527.1"/>
    <property type="molecule type" value="Genomic_DNA"/>
</dbReference>
<reference evidence="3 4" key="1">
    <citation type="submission" date="2020-07" db="EMBL/GenBank/DDBJ databases">
        <title>Roseicoccus Jingziensis gen. nov., sp. nov., isolated from coastal seawater.</title>
        <authorList>
            <person name="Feng X."/>
        </authorList>
    </citation>
    <scope>NUCLEOTIDE SEQUENCE [LARGE SCALE GENOMIC DNA]</scope>
    <source>
        <strain evidence="3 4">N1E253</strain>
    </source>
</reference>
<protein>
    <submittedName>
        <fullName evidence="3">Uncharacterized protein</fullName>
    </submittedName>
</protein>
<gene>
    <name evidence="3" type="ORF">HW115_18055</name>
</gene>
<feature type="transmembrane region" description="Helical" evidence="2">
    <location>
        <begin position="33"/>
        <end position="58"/>
    </location>
</feature>
<feature type="compositionally biased region" description="Polar residues" evidence="1">
    <location>
        <begin position="1"/>
        <end position="10"/>
    </location>
</feature>
<dbReference type="RefSeq" id="WP_178934707.1">
    <property type="nucleotide sequence ID" value="NZ_JACBAZ010000013.1"/>
</dbReference>
<proteinExistence type="predicted"/>
<accession>A0A851GRA3</accession>
<dbReference type="AlphaFoldDB" id="A0A851GRA3"/>
<keyword evidence="2" id="KW-0472">Membrane</keyword>
<evidence type="ECO:0000256" key="1">
    <source>
        <dbReference type="SAM" id="MobiDB-lite"/>
    </source>
</evidence>
<evidence type="ECO:0000313" key="3">
    <source>
        <dbReference type="EMBL" id="NWK57527.1"/>
    </source>
</evidence>
<name>A0A851GRA3_9BACT</name>